<dbReference type="SMART" id="SM00353">
    <property type="entry name" value="HLH"/>
    <property type="match status" value="1"/>
</dbReference>
<evidence type="ECO:0000256" key="3">
    <source>
        <dbReference type="ARBA" id="ARBA00023015"/>
    </source>
</evidence>
<dbReference type="SUPFAM" id="SSF47459">
    <property type="entry name" value="HLH, helix-loop-helix DNA-binding domain"/>
    <property type="match status" value="1"/>
</dbReference>
<dbReference type="GO" id="GO:0016607">
    <property type="term" value="C:nuclear speck"/>
    <property type="evidence" value="ECO:0007669"/>
    <property type="project" value="UniProtKB-SubCell"/>
</dbReference>
<sequence>MATIMSSRIKRAPLIEADLKMSILDRDAGFCSAEDDEDLDTDIHSPTDISEDSVEVKVKPISGPRGCKNKRKCVEPRKVGEEVKRRKIDFREESEVNISNPFRPWSHQPPSYPPPYSDQQEPLSLVLKDKDSCEVLERLGPSSLKTTQHRPQDVVRIQDRTKRSKRQTGSVIQSTSSDIDVRIDGEDSIEKSRSFSVESLIGDRHCTSTPSTSSAGEKRKPGTPQQRNYKNMTRERRIEANARERTRVHTISAAFDTLRRAVPAYSHNQKLSKLSVLRIACSYILTLSRVAGNDYSADQSAPSLSECVKNVSKTIQMEGKLRKKKEE</sequence>
<dbReference type="GO" id="GO:0003700">
    <property type="term" value="F:DNA-binding transcription factor activity"/>
    <property type="evidence" value="ECO:0007669"/>
    <property type="project" value="InterPro"/>
</dbReference>
<feature type="region of interest" description="Disordered" evidence="7">
    <location>
        <begin position="200"/>
        <end position="233"/>
    </location>
</feature>
<name>A0A1B6DZ00_9HEMI</name>
<feature type="domain" description="BHLH" evidence="8">
    <location>
        <begin position="235"/>
        <end position="287"/>
    </location>
</feature>
<dbReference type="GO" id="GO:0046983">
    <property type="term" value="F:protein dimerization activity"/>
    <property type="evidence" value="ECO:0007669"/>
    <property type="project" value="InterPro"/>
</dbReference>
<dbReference type="AlphaFoldDB" id="A0A1B6DZ00"/>
<dbReference type="CDD" id="cd11421">
    <property type="entry name" value="bHLH_TS_ATOH8"/>
    <property type="match status" value="1"/>
</dbReference>
<protein>
    <recommendedName>
        <fullName evidence="8">BHLH domain-containing protein</fullName>
    </recommendedName>
</protein>
<feature type="compositionally biased region" description="Polar residues" evidence="7">
    <location>
        <begin position="167"/>
        <end position="178"/>
    </location>
</feature>
<dbReference type="FunFam" id="4.10.280.10:FF:000052">
    <property type="entry name" value="Protein atonal homolog 8"/>
    <property type="match status" value="1"/>
</dbReference>
<dbReference type="Pfam" id="PF00010">
    <property type="entry name" value="HLH"/>
    <property type="match status" value="1"/>
</dbReference>
<feature type="compositionally biased region" description="Basic and acidic residues" evidence="7">
    <location>
        <begin position="72"/>
        <end position="94"/>
    </location>
</feature>
<keyword evidence="6" id="KW-0539">Nucleus</keyword>
<dbReference type="GO" id="GO:0009653">
    <property type="term" value="P:anatomical structure morphogenesis"/>
    <property type="evidence" value="ECO:0007669"/>
    <property type="project" value="TreeGrafter"/>
</dbReference>
<dbReference type="GO" id="GO:0070888">
    <property type="term" value="F:E-box binding"/>
    <property type="evidence" value="ECO:0007669"/>
    <property type="project" value="TreeGrafter"/>
</dbReference>
<feature type="region of interest" description="Disordered" evidence="7">
    <location>
        <begin position="139"/>
        <end position="185"/>
    </location>
</feature>
<feature type="region of interest" description="Disordered" evidence="7">
    <location>
        <begin position="34"/>
        <end position="121"/>
    </location>
</feature>
<feature type="compositionally biased region" description="Basic and acidic residues" evidence="7">
    <location>
        <begin position="150"/>
        <end position="161"/>
    </location>
</feature>
<evidence type="ECO:0000256" key="5">
    <source>
        <dbReference type="ARBA" id="ARBA00023163"/>
    </source>
</evidence>
<dbReference type="PROSITE" id="PS50888">
    <property type="entry name" value="BHLH"/>
    <property type="match status" value="1"/>
</dbReference>
<evidence type="ECO:0000256" key="6">
    <source>
        <dbReference type="ARBA" id="ARBA00023242"/>
    </source>
</evidence>
<dbReference type="InterPro" id="IPR050359">
    <property type="entry name" value="bHLH_transcription_factors"/>
</dbReference>
<keyword evidence="3" id="KW-0805">Transcription regulation</keyword>
<evidence type="ECO:0000256" key="2">
    <source>
        <dbReference type="ARBA" id="ARBA00004496"/>
    </source>
</evidence>
<dbReference type="EMBL" id="GEDC01006419">
    <property type="protein sequence ID" value="JAS30879.1"/>
    <property type="molecule type" value="Transcribed_RNA"/>
</dbReference>
<dbReference type="InterPro" id="IPR032660">
    <property type="entry name" value="ATOH8_bHLH"/>
</dbReference>
<dbReference type="InterPro" id="IPR011598">
    <property type="entry name" value="bHLH_dom"/>
</dbReference>
<evidence type="ECO:0000256" key="1">
    <source>
        <dbReference type="ARBA" id="ARBA00004324"/>
    </source>
</evidence>
<evidence type="ECO:0000256" key="7">
    <source>
        <dbReference type="SAM" id="MobiDB-lite"/>
    </source>
</evidence>
<evidence type="ECO:0000313" key="9">
    <source>
        <dbReference type="EMBL" id="JAS30879.1"/>
    </source>
</evidence>
<dbReference type="PANTHER" id="PTHR19290">
    <property type="entry name" value="BASIC HELIX-LOOP-HELIX PROTEIN NEUROGENIN-RELATED"/>
    <property type="match status" value="1"/>
</dbReference>
<evidence type="ECO:0000256" key="4">
    <source>
        <dbReference type="ARBA" id="ARBA00023125"/>
    </source>
</evidence>
<dbReference type="GO" id="GO:0045944">
    <property type="term" value="P:positive regulation of transcription by RNA polymerase II"/>
    <property type="evidence" value="ECO:0007669"/>
    <property type="project" value="TreeGrafter"/>
</dbReference>
<dbReference type="Gene3D" id="4.10.280.10">
    <property type="entry name" value="Helix-loop-helix DNA-binding domain"/>
    <property type="match status" value="1"/>
</dbReference>
<evidence type="ECO:0000259" key="8">
    <source>
        <dbReference type="PROSITE" id="PS50888"/>
    </source>
</evidence>
<dbReference type="PANTHER" id="PTHR19290:SF102">
    <property type="entry name" value="TRANSCRIPTION FACTOR ATOH8"/>
    <property type="match status" value="1"/>
</dbReference>
<accession>A0A1B6DZ00</accession>
<proteinExistence type="predicted"/>
<gene>
    <name evidence="9" type="ORF">g.3547</name>
</gene>
<organism evidence="9">
    <name type="scientific">Clastoptera arizonana</name>
    <name type="common">Arizona spittle bug</name>
    <dbReference type="NCBI Taxonomy" id="38151"/>
    <lineage>
        <taxon>Eukaryota</taxon>
        <taxon>Metazoa</taxon>
        <taxon>Ecdysozoa</taxon>
        <taxon>Arthropoda</taxon>
        <taxon>Hexapoda</taxon>
        <taxon>Insecta</taxon>
        <taxon>Pterygota</taxon>
        <taxon>Neoptera</taxon>
        <taxon>Paraneoptera</taxon>
        <taxon>Hemiptera</taxon>
        <taxon>Auchenorrhyncha</taxon>
        <taxon>Cercopoidea</taxon>
        <taxon>Clastopteridae</taxon>
        <taxon>Clastoptera</taxon>
    </lineage>
</organism>
<keyword evidence="4" id="KW-0238">DNA-binding</keyword>
<keyword evidence="5" id="KW-0804">Transcription</keyword>
<reference evidence="9" key="1">
    <citation type="submission" date="2015-12" db="EMBL/GenBank/DDBJ databases">
        <title>De novo transcriptome assembly of four potential Pierce s Disease insect vectors from Arizona vineyards.</title>
        <authorList>
            <person name="Tassone E.E."/>
        </authorList>
    </citation>
    <scope>NUCLEOTIDE SEQUENCE</scope>
</reference>
<comment type="subcellular location">
    <subcellularLocation>
        <location evidence="2">Cytoplasm</location>
    </subcellularLocation>
    <subcellularLocation>
        <location evidence="1">Nucleus speckle</location>
    </subcellularLocation>
</comment>
<dbReference type="InterPro" id="IPR036638">
    <property type="entry name" value="HLH_DNA-bd_sf"/>
</dbReference>
<dbReference type="GO" id="GO:0005737">
    <property type="term" value="C:cytoplasm"/>
    <property type="evidence" value="ECO:0007669"/>
    <property type="project" value="UniProtKB-SubCell"/>
</dbReference>